<proteinExistence type="predicted"/>
<dbReference type="Proteomes" id="UP000014411">
    <property type="component" value="Unassembled WGS sequence"/>
</dbReference>
<protein>
    <submittedName>
        <fullName evidence="2">Uncharacterized protein</fullName>
    </submittedName>
</protein>
<organism evidence="2 3">
    <name type="scientific">Rhizobium grahamii CCGE 502</name>
    <dbReference type="NCBI Taxonomy" id="990285"/>
    <lineage>
        <taxon>Bacteria</taxon>
        <taxon>Pseudomonadati</taxon>
        <taxon>Pseudomonadota</taxon>
        <taxon>Alphaproteobacteria</taxon>
        <taxon>Hyphomicrobiales</taxon>
        <taxon>Rhizobiaceae</taxon>
        <taxon>Rhizobium/Agrobacterium group</taxon>
        <taxon>Rhizobium</taxon>
    </lineage>
</organism>
<feature type="transmembrane region" description="Helical" evidence="1">
    <location>
        <begin position="12"/>
        <end position="34"/>
    </location>
</feature>
<reference evidence="2 3" key="1">
    <citation type="journal article" date="2012" name="J. Bacteriol.">
        <title>Genome sequence of Rhizobium grahamii CCGE502, a broad-host-range symbiont with low nodulation competitiveness in Phaseolus vulgaris.</title>
        <authorList>
            <person name="Althabegoiti M.J."/>
            <person name="Lozano L."/>
            <person name="Torres-Tejerizo G."/>
            <person name="Ormeno-Orrillo E."/>
            <person name="Rogel M.A."/>
            <person name="Gonzalez V."/>
            <person name="Martinez-Romero E."/>
        </authorList>
    </citation>
    <scope>NUCLEOTIDE SEQUENCE [LARGE SCALE GENOMIC DNA]</scope>
    <source>
        <strain evidence="2 3">CCGE 502</strain>
    </source>
</reference>
<name>S3IBL8_9HYPH</name>
<keyword evidence="1" id="KW-1133">Transmembrane helix</keyword>
<accession>S3IBL8</accession>
<dbReference type="HOGENOM" id="CLU_3065472_0_0_5"/>
<evidence type="ECO:0000256" key="1">
    <source>
        <dbReference type="SAM" id="Phobius"/>
    </source>
</evidence>
<dbReference type="AlphaFoldDB" id="S3IBL8"/>
<gene>
    <name evidence="2" type="ORF">RGCCGE502_19670</name>
</gene>
<keyword evidence="1" id="KW-0812">Transmembrane</keyword>
<dbReference type="EMBL" id="AEYE02000023">
    <property type="protein sequence ID" value="EPE96618.1"/>
    <property type="molecule type" value="Genomic_DNA"/>
</dbReference>
<evidence type="ECO:0000313" key="2">
    <source>
        <dbReference type="EMBL" id="EPE96618.1"/>
    </source>
</evidence>
<comment type="caution">
    <text evidence="2">The sequence shown here is derived from an EMBL/GenBank/DDBJ whole genome shotgun (WGS) entry which is preliminary data.</text>
</comment>
<dbReference type="RefSeq" id="WP_016555907.1">
    <property type="nucleotide sequence ID" value="NZ_AEYE02000023.1"/>
</dbReference>
<keyword evidence="3" id="KW-1185">Reference proteome</keyword>
<evidence type="ECO:0000313" key="3">
    <source>
        <dbReference type="Proteomes" id="UP000014411"/>
    </source>
</evidence>
<dbReference type="STRING" id="990285.RGCCGE502_19670"/>
<sequence>MAEALRELRTAAIWIAFGLGLVLGTQPVWAYFLFGASLTPDDVLSLRCFSLPM</sequence>
<keyword evidence="1" id="KW-0472">Membrane</keyword>